<reference evidence="2" key="1">
    <citation type="submission" date="2021-02" db="EMBL/GenBank/DDBJ databases">
        <authorList>
            <person name="Dougan E. K."/>
            <person name="Rhodes N."/>
            <person name="Thang M."/>
            <person name="Chan C."/>
        </authorList>
    </citation>
    <scope>NUCLEOTIDE SEQUENCE</scope>
</reference>
<protein>
    <recommendedName>
        <fullName evidence="4">Reverse transcriptase domain-containing protein</fullName>
    </recommendedName>
</protein>
<dbReference type="PANTHER" id="PTHR33050">
    <property type="entry name" value="REVERSE TRANSCRIPTASE DOMAIN-CONTAINING PROTEIN"/>
    <property type="match status" value="1"/>
</dbReference>
<feature type="region of interest" description="Disordered" evidence="1">
    <location>
        <begin position="683"/>
        <end position="731"/>
    </location>
</feature>
<dbReference type="EMBL" id="CAJNDS010002102">
    <property type="protein sequence ID" value="CAE7327218.1"/>
    <property type="molecule type" value="Genomic_DNA"/>
</dbReference>
<dbReference type="OrthoDB" id="6019648at2759"/>
<dbReference type="SUPFAM" id="SSF56672">
    <property type="entry name" value="DNA/RNA polymerases"/>
    <property type="match status" value="1"/>
</dbReference>
<feature type="compositionally biased region" description="Gly residues" evidence="1">
    <location>
        <begin position="576"/>
        <end position="591"/>
    </location>
</feature>
<comment type="caution">
    <text evidence="2">The sequence shown here is derived from an EMBL/GenBank/DDBJ whole genome shotgun (WGS) entry which is preliminary data.</text>
</comment>
<gene>
    <name evidence="2" type="ORF">SNAT2548_LOCUS17129</name>
</gene>
<feature type="compositionally biased region" description="Polar residues" evidence="1">
    <location>
        <begin position="598"/>
        <end position="609"/>
    </location>
</feature>
<dbReference type="InterPro" id="IPR052055">
    <property type="entry name" value="Hepadnavirus_pol/RT"/>
</dbReference>
<evidence type="ECO:0000313" key="3">
    <source>
        <dbReference type="Proteomes" id="UP000604046"/>
    </source>
</evidence>
<sequence length="1667" mass="181787">MASTDIFLGLAEADVNKAVAWLEDARHMPASSGFSPTQWLWHWLSSTPAFAPVTEAAEKMDTVFGFSSGDWAFHWIEEMEKATLNPGSAASQAAPAQTALDSKWPHFPNGHRSLGLAPADLLRAHAWLEEAASFNGAGGWEEDDWLRYWMEQDPVFETLLQRAKEADHGWNIGQWLWLWVSQADRPQPPPAPPLDTAPPLATGIGPDAFPLSQRNETVIVRQIYCRLAVDAPHILPGSMADPGSDNGRGLLVPPTPSDKLSVLWESLNLDFPEEVASHSELNRTIRNFGFLATSFDQLDQWLESHGLLDFGSGTHADLRCLWHRSHALACSEGHTAAVPFPPQSPALPLPQDQSFSSASDPSRTVSAAASWNEPFPAKLSSDKTAELRAAFLRKYPSEVLDDSTMPSARLVPRMATELADLILDDVPSRNLPDTLGMFALSKILHLHSVAMAMVTDVHLVTLKKYESTFLRFASARFDSSSGLRPPNALECEQADRRFWEAVSELRLQGWSLDDCIHENTAVRSELASLLAPRVFLPKAMRRPEGKGAGGGKGNGSGAGFGNGRGRGKGKGDGRGRGSGLGTGRGGSGLGNQGNSAGTSTNRQEWASSAKINGEVKTLCMRWSQRTGGPDPSFEQAAGSGLPLSVPAILPLSSQISPTPTIAAQAKQAPEPLMPIFPHTGALALSVSDSPSPRSHTDPDVDFSAPDSLDPTLSSAPVSTESMPGPFPPASSRVTSALQSVRDFKQPFFLDICAGAGSPLSSAFLEKGAPCLSIDILIDTNMDLLQDDFFEHLLRICTSRQNGLPDLSASQALRVQESHLVFVRCVQLLHVSFSCGAQVSLEQPPNSMAWMEPIATNFLAAISADLVHVAACSVDLDMHKAWLFATFCGVPPLLADMYAEQALPLFDVDQGGGTALSFASVPLLSKPKALHEAPVASQDGAGILSTPDWSAPPSGATDVFARLRPKLMAFLLQGRFPQRLRTLVLGGSAEPLFSSSEIADLRGIFQDWLSAHFPAISVSWEISAGQPYCLQVLAAVSRICQDRDSSLFTCLEQGVPTGFDGDIPLSNVFLPQGGGHPFEQSLGICHGNWSSAEADLPTLHALVEEEISNGWFLELDSLEAAQERFGDKLAIGKMSIVKAEGKKPRLVVDSTVCGTNPSCSIPETYTLPGIDDVRDSFPLRCHSGLCAGFAFDIKSAHKTVRVRDSDQGLLGVLAVVGFYRVCPFGANFSALWFQRLESFFLRTLHLWTWLRHALLGYVDDFILFQDQEVIGLTACMTLAFCALFNIPLSNAKLQLGSCIHWIGWHFSFGSGTFSIPIDKVQKLKRLLQEALQCRHVSKRTLDKVTGLLQWFCKLYKHFKPWLQTLYADANRPLATNYSIDPGDWPGLAICVNEGLVFTSTPPGTSIPTGAKLIEARHLALQSKKDLAKIPTSKRIWMRVTDPSTTRRKLSVSSRESLQFWLKWCEVPPLFFPLQKPADVPIVCAAADARADGDLVGIGGFIEWPSRQISWFSQSWRVPDLSSLGVPLQVPAHQDITCYETLAQLGLILCLHSVVPLARWTVRLRTLSDNTGAEAGINKLYSSAFPLSVFLKRLSMLACLTGIELDVFHVPGEKNDDADLLSRWSDESQPLPAKFLPDFRVDCSLARIWHFRSDVRLWPPDAKLKWQPP</sequence>
<evidence type="ECO:0008006" key="4">
    <source>
        <dbReference type="Google" id="ProtNLM"/>
    </source>
</evidence>
<proteinExistence type="predicted"/>
<feature type="compositionally biased region" description="Gly residues" evidence="1">
    <location>
        <begin position="546"/>
        <end position="564"/>
    </location>
</feature>
<keyword evidence="3" id="KW-1185">Reference proteome</keyword>
<evidence type="ECO:0000313" key="2">
    <source>
        <dbReference type="EMBL" id="CAE7327218.1"/>
    </source>
</evidence>
<feature type="compositionally biased region" description="Polar residues" evidence="1">
    <location>
        <begin position="710"/>
        <end position="721"/>
    </location>
</feature>
<dbReference type="PANTHER" id="PTHR33050:SF7">
    <property type="entry name" value="RIBONUCLEASE H"/>
    <property type="match status" value="1"/>
</dbReference>
<evidence type="ECO:0000256" key="1">
    <source>
        <dbReference type="SAM" id="MobiDB-lite"/>
    </source>
</evidence>
<organism evidence="2 3">
    <name type="scientific">Symbiodinium natans</name>
    <dbReference type="NCBI Taxonomy" id="878477"/>
    <lineage>
        <taxon>Eukaryota</taxon>
        <taxon>Sar</taxon>
        <taxon>Alveolata</taxon>
        <taxon>Dinophyceae</taxon>
        <taxon>Suessiales</taxon>
        <taxon>Symbiodiniaceae</taxon>
        <taxon>Symbiodinium</taxon>
    </lineage>
</organism>
<feature type="compositionally biased region" description="Pro residues" evidence="1">
    <location>
        <begin position="186"/>
        <end position="196"/>
    </location>
</feature>
<name>A0A812NUC7_9DINO</name>
<feature type="region of interest" description="Disordered" evidence="1">
    <location>
        <begin position="341"/>
        <end position="361"/>
    </location>
</feature>
<feature type="region of interest" description="Disordered" evidence="1">
    <location>
        <begin position="186"/>
        <end position="206"/>
    </location>
</feature>
<dbReference type="InterPro" id="IPR043502">
    <property type="entry name" value="DNA/RNA_pol_sf"/>
</dbReference>
<accession>A0A812NUC7</accession>
<dbReference type="Proteomes" id="UP000604046">
    <property type="component" value="Unassembled WGS sequence"/>
</dbReference>
<feature type="region of interest" description="Disordered" evidence="1">
    <location>
        <begin position="541"/>
        <end position="609"/>
    </location>
</feature>